<dbReference type="OrthoDB" id="894971at2759"/>
<comment type="subcellular location">
    <subcellularLocation>
        <location evidence="1 3">Nucleus</location>
    </subcellularLocation>
</comment>
<evidence type="ECO:0000259" key="4">
    <source>
        <dbReference type="PROSITE" id="PS51017"/>
    </source>
</evidence>
<dbReference type="EMBL" id="CACTIH010005469">
    <property type="protein sequence ID" value="CAA2994215.1"/>
    <property type="molecule type" value="Genomic_DNA"/>
</dbReference>
<gene>
    <name evidence="5" type="ORF">OLEA9_A015480</name>
</gene>
<dbReference type="Pfam" id="PF06203">
    <property type="entry name" value="CCT"/>
    <property type="match status" value="1"/>
</dbReference>
<evidence type="ECO:0000313" key="6">
    <source>
        <dbReference type="Proteomes" id="UP000594638"/>
    </source>
</evidence>
<evidence type="ECO:0000256" key="1">
    <source>
        <dbReference type="ARBA" id="ARBA00004123"/>
    </source>
</evidence>
<evidence type="ECO:0000256" key="2">
    <source>
        <dbReference type="ARBA" id="ARBA00023242"/>
    </source>
</evidence>
<dbReference type="PANTHER" id="PTHR31319:SF103">
    <property type="entry name" value="CCT MOTIF FAMILY PROTEIN"/>
    <property type="match status" value="1"/>
</dbReference>
<proteinExistence type="predicted"/>
<name>A0A8S0SSF1_OLEEU</name>
<protein>
    <submittedName>
        <fullName evidence="5">Zinc finger CONSTANS-like</fullName>
    </submittedName>
</protein>
<dbReference type="Gramene" id="OE9A015480T1">
    <property type="protein sequence ID" value="OE9A015480C1"/>
    <property type="gene ID" value="OE9A015480"/>
</dbReference>
<dbReference type="PROSITE" id="PS51017">
    <property type="entry name" value="CCT"/>
    <property type="match status" value="1"/>
</dbReference>
<keyword evidence="6" id="KW-1185">Reference proteome</keyword>
<dbReference type="InterPro" id="IPR010402">
    <property type="entry name" value="CCT_domain"/>
</dbReference>
<dbReference type="GO" id="GO:0009909">
    <property type="term" value="P:regulation of flower development"/>
    <property type="evidence" value="ECO:0007669"/>
    <property type="project" value="InterPro"/>
</dbReference>
<evidence type="ECO:0000313" key="5">
    <source>
        <dbReference type="EMBL" id="CAA2994215.1"/>
    </source>
</evidence>
<keyword evidence="2 3" id="KW-0539">Nucleus</keyword>
<dbReference type="InterPro" id="IPR045281">
    <property type="entry name" value="CONSTANS-like"/>
</dbReference>
<dbReference type="GO" id="GO:0005634">
    <property type="term" value="C:nucleus"/>
    <property type="evidence" value="ECO:0007669"/>
    <property type="project" value="UniProtKB-SubCell"/>
</dbReference>
<accession>A0A8S0SSF1</accession>
<organism evidence="5 6">
    <name type="scientific">Olea europaea subsp. europaea</name>
    <dbReference type="NCBI Taxonomy" id="158383"/>
    <lineage>
        <taxon>Eukaryota</taxon>
        <taxon>Viridiplantae</taxon>
        <taxon>Streptophyta</taxon>
        <taxon>Embryophyta</taxon>
        <taxon>Tracheophyta</taxon>
        <taxon>Spermatophyta</taxon>
        <taxon>Magnoliopsida</taxon>
        <taxon>eudicotyledons</taxon>
        <taxon>Gunneridae</taxon>
        <taxon>Pentapetalae</taxon>
        <taxon>asterids</taxon>
        <taxon>lamiids</taxon>
        <taxon>Lamiales</taxon>
        <taxon>Oleaceae</taxon>
        <taxon>Oleeae</taxon>
        <taxon>Olea</taxon>
    </lineage>
</organism>
<dbReference type="Proteomes" id="UP000594638">
    <property type="component" value="Unassembled WGS sequence"/>
</dbReference>
<evidence type="ECO:0000256" key="3">
    <source>
        <dbReference type="PROSITE-ProRule" id="PRU00357"/>
    </source>
</evidence>
<dbReference type="AlphaFoldDB" id="A0A8S0SSF1"/>
<feature type="domain" description="CCT" evidence="4">
    <location>
        <begin position="215"/>
        <end position="257"/>
    </location>
</feature>
<reference evidence="5 6" key="1">
    <citation type="submission" date="2019-12" db="EMBL/GenBank/DDBJ databases">
        <authorList>
            <person name="Alioto T."/>
            <person name="Alioto T."/>
            <person name="Gomez Garrido J."/>
        </authorList>
    </citation>
    <scope>NUCLEOTIDE SEQUENCE [LARGE SCALE GENOMIC DNA]</scope>
</reference>
<comment type="caution">
    <text evidence="5">The sequence shown here is derived from an EMBL/GenBank/DDBJ whole genome shotgun (WGS) entry which is preliminary data.</text>
</comment>
<dbReference type="GO" id="GO:0003700">
    <property type="term" value="F:DNA-binding transcription factor activity"/>
    <property type="evidence" value="ECO:0007669"/>
    <property type="project" value="TreeGrafter"/>
</dbReference>
<sequence length="310" mass="36292">MSSDLFVFENPVFSDPFSSFSDSLFDPFHDIFHKNQENSKNSLNLTHEKTPFVEINSLDESAYSQFENLSLSHSTNAEDFVLEVKTKEDQFPFDCFSDYGNSILPEIHDGAAKSAVKLMQRSYSSNSFENKPNFLFQPRFEYPSESPNSQNEMLNSPESSFISGQMRTVFNTGDLQKMKAKMQIRNILSSSSLSTAKFLIEEANVKAQRYSAEERKERIDRYRAKRTKRNFNRTIKYACRKSLADNRQRIRGRFARNHEVRETHKASMFNRYEEDDDLWVNGIHEEDRGVMCERLLFDSSRPHWCQNNYC</sequence>
<dbReference type="PANTHER" id="PTHR31319">
    <property type="entry name" value="ZINC FINGER PROTEIN CONSTANS-LIKE 4"/>
    <property type="match status" value="1"/>
</dbReference>